<gene>
    <name evidence="3" type="ORF">EYB31_28325</name>
</gene>
<dbReference type="Pfam" id="PF13487">
    <property type="entry name" value="HD_5"/>
    <property type="match status" value="1"/>
</dbReference>
<proteinExistence type="predicted"/>
<dbReference type="InterPro" id="IPR006675">
    <property type="entry name" value="HDIG_dom"/>
</dbReference>
<name>A0A4Q9DJX6_9BACL</name>
<dbReference type="Proteomes" id="UP000293142">
    <property type="component" value="Unassembled WGS sequence"/>
</dbReference>
<dbReference type="InterPro" id="IPR006674">
    <property type="entry name" value="HD_domain"/>
</dbReference>
<keyword evidence="4" id="KW-1185">Reference proteome</keyword>
<organism evidence="3 4">
    <name type="scientific">Paenibacillus thalictri</name>
    <dbReference type="NCBI Taxonomy" id="2527873"/>
    <lineage>
        <taxon>Bacteria</taxon>
        <taxon>Bacillati</taxon>
        <taxon>Bacillota</taxon>
        <taxon>Bacilli</taxon>
        <taxon>Bacillales</taxon>
        <taxon>Paenibacillaceae</taxon>
        <taxon>Paenibacillus</taxon>
    </lineage>
</organism>
<reference evidence="3 4" key="1">
    <citation type="submission" date="2019-02" db="EMBL/GenBank/DDBJ databases">
        <title>Paenibacillus sp. nov., isolated from surface-sterilized tissue of Thalictrum simplex L.</title>
        <authorList>
            <person name="Tuo L."/>
        </authorList>
    </citation>
    <scope>NUCLEOTIDE SEQUENCE [LARGE SCALE GENOMIC DNA]</scope>
    <source>
        <strain evidence="3 4">N2SHLJ1</strain>
    </source>
</reference>
<dbReference type="PROSITE" id="PS51832">
    <property type="entry name" value="HD_GYP"/>
    <property type="match status" value="1"/>
</dbReference>
<comment type="caution">
    <text evidence="3">The sequence shown here is derived from an EMBL/GenBank/DDBJ whole genome shotgun (WGS) entry which is preliminary data.</text>
</comment>
<evidence type="ECO:0000259" key="2">
    <source>
        <dbReference type="PROSITE" id="PS51832"/>
    </source>
</evidence>
<dbReference type="InterPro" id="IPR003607">
    <property type="entry name" value="HD/PDEase_dom"/>
</dbReference>
<sequence length="184" mass="20935">MDRLLEKDPNTYEHSIRVGQLCEAMAERLNLHDKQANVLILGGYLHDIGKIFVPDDILLKDSALSASEWEVMRQHTRLGASKLLEYEGIDRQIAEIIELHHERLNGQGYPYGLSGGEIPVLARICAIVDSFDCMVSDRPYRKGLSFREAVDELQYHSGTQFDSDYVRLFVTLSPSYGGIYTNHY</sequence>
<dbReference type="NCBIfam" id="TIGR00277">
    <property type="entry name" value="HDIG"/>
    <property type="match status" value="1"/>
</dbReference>
<accession>A0A4Q9DJX6</accession>
<evidence type="ECO:0000259" key="1">
    <source>
        <dbReference type="PROSITE" id="PS51831"/>
    </source>
</evidence>
<feature type="domain" description="HD-GYP" evidence="2">
    <location>
        <begin position="1"/>
        <end position="184"/>
    </location>
</feature>
<evidence type="ECO:0000313" key="3">
    <source>
        <dbReference type="EMBL" id="TBL72744.1"/>
    </source>
</evidence>
<protein>
    <submittedName>
        <fullName evidence="3">HD-GYP domain-containing protein</fullName>
    </submittedName>
</protein>
<dbReference type="SMART" id="SM00471">
    <property type="entry name" value="HDc"/>
    <property type="match status" value="1"/>
</dbReference>
<dbReference type="InterPro" id="IPR037522">
    <property type="entry name" value="HD_GYP_dom"/>
</dbReference>
<dbReference type="PROSITE" id="PS51831">
    <property type="entry name" value="HD"/>
    <property type="match status" value="1"/>
</dbReference>
<dbReference type="OrthoDB" id="9759601at2"/>
<dbReference type="Gene3D" id="1.10.3210.10">
    <property type="entry name" value="Hypothetical protein af1432"/>
    <property type="match status" value="1"/>
</dbReference>
<dbReference type="AlphaFoldDB" id="A0A4Q9DJX6"/>
<dbReference type="EMBL" id="SIRE01000023">
    <property type="protein sequence ID" value="TBL72744.1"/>
    <property type="molecule type" value="Genomic_DNA"/>
</dbReference>
<feature type="domain" description="HD" evidence="1">
    <location>
        <begin position="11"/>
        <end position="134"/>
    </location>
</feature>
<dbReference type="PANTHER" id="PTHR43155">
    <property type="entry name" value="CYCLIC DI-GMP PHOSPHODIESTERASE PA4108-RELATED"/>
    <property type="match status" value="1"/>
</dbReference>
<dbReference type="PANTHER" id="PTHR43155:SF2">
    <property type="entry name" value="CYCLIC DI-GMP PHOSPHODIESTERASE PA4108"/>
    <property type="match status" value="1"/>
</dbReference>
<evidence type="ECO:0000313" key="4">
    <source>
        <dbReference type="Proteomes" id="UP000293142"/>
    </source>
</evidence>
<dbReference type="SUPFAM" id="SSF109604">
    <property type="entry name" value="HD-domain/PDEase-like"/>
    <property type="match status" value="1"/>
</dbReference>
<dbReference type="CDD" id="cd00077">
    <property type="entry name" value="HDc"/>
    <property type="match status" value="1"/>
</dbReference>